<dbReference type="Pfam" id="PF13966">
    <property type="entry name" value="zf-RVT"/>
    <property type="match status" value="1"/>
</dbReference>
<dbReference type="PANTHER" id="PTHR33876">
    <property type="entry name" value="UNNAMED PRODUCT"/>
    <property type="match status" value="1"/>
</dbReference>
<keyword evidence="1" id="KW-0472">Membrane</keyword>
<comment type="caution">
    <text evidence="3">The sequence shown here is derived from an EMBL/GenBank/DDBJ whole genome shotgun (WGS) entry which is preliminary data.</text>
</comment>
<feature type="domain" description="Reverse transcriptase zinc-binding" evidence="2">
    <location>
        <begin position="358"/>
        <end position="436"/>
    </location>
</feature>
<keyword evidence="4" id="KW-1185">Reference proteome</keyword>
<keyword evidence="1" id="KW-1133">Transmembrane helix</keyword>
<evidence type="ECO:0000313" key="4">
    <source>
        <dbReference type="Proteomes" id="UP001552299"/>
    </source>
</evidence>
<reference evidence="3 4" key="1">
    <citation type="journal article" date="2024" name="Plant Biotechnol. J.">
        <title>Dendrobium thyrsiflorum genome and its molecular insights into genes involved in important horticultural traits.</title>
        <authorList>
            <person name="Chen B."/>
            <person name="Wang J.Y."/>
            <person name="Zheng P.J."/>
            <person name="Li K.L."/>
            <person name="Liang Y.M."/>
            <person name="Chen X.F."/>
            <person name="Zhang C."/>
            <person name="Zhao X."/>
            <person name="He X."/>
            <person name="Zhang G.Q."/>
            <person name="Liu Z.J."/>
            <person name="Xu Q."/>
        </authorList>
    </citation>
    <scope>NUCLEOTIDE SEQUENCE [LARGE SCALE GENOMIC DNA]</scope>
    <source>
        <strain evidence="3">GZMU011</strain>
    </source>
</reference>
<gene>
    <name evidence="3" type="ORF">M5K25_016714</name>
</gene>
<dbReference type="PANTHER" id="PTHR33876:SF4">
    <property type="entry name" value="CHLOROPLAST PROTEIN FOR GROWTH AND FERTILITY 2"/>
    <property type="match status" value="1"/>
</dbReference>
<dbReference type="InterPro" id="IPR052776">
    <property type="entry name" value="Chloro_ReproSupport/MetalTrans"/>
</dbReference>
<feature type="transmembrane region" description="Helical" evidence="1">
    <location>
        <begin position="760"/>
        <end position="781"/>
    </location>
</feature>
<organism evidence="3 4">
    <name type="scientific">Dendrobium thyrsiflorum</name>
    <name type="common">Pinecone-like raceme dendrobium</name>
    <name type="synonym">Orchid</name>
    <dbReference type="NCBI Taxonomy" id="117978"/>
    <lineage>
        <taxon>Eukaryota</taxon>
        <taxon>Viridiplantae</taxon>
        <taxon>Streptophyta</taxon>
        <taxon>Embryophyta</taxon>
        <taxon>Tracheophyta</taxon>
        <taxon>Spermatophyta</taxon>
        <taxon>Magnoliopsida</taxon>
        <taxon>Liliopsida</taxon>
        <taxon>Asparagales</taxon>
        <taxon>Orchidaceae</taxon>
        <taxon>Epidendroideae</taxon>
        <taxon>Malaxideae</taxon>
        <taxon>Dendrobiinae</taxon>
        <taxon>Dendrobium</taxon>
    </lineage>
</organism>
<proteinExistence type="predicted"/>
<dbReference type="EMBL" id="JANQDX010000013">
    <property type="protein sequence ID" value="KAL0913267.1"/>
    <property type="molecule type" value="Genomic_DNA"/>
</dbReference>
<sequence>MERLISSSTSLSSGASISKHRFLVPGSSSSAYLAGISAARSGLLFLRRSGFKPVGAVLSNYDEPHRPRVFRSLSCLGNYAVPILEGKGGQNSLDAQSETGRDLTGVFLRKQGNILPCLVADFCTKKCGWTGWKARLLSFAGRLQFIKYTITNVIAYWMRSAILPKTICKALNKLCAKFLYFGSQNPSRLHLISWDKTCKPISLGGLGIASLLALRYAFNCSTILRMYNSTSPLPCWLKTRYTSPWKIGHCNATPFWKSICYTANLAQHKFKFHISQNSPIAISWDHWSANESLSSSISAFVSSYCNSNVVLGDWMHLTNWVLPPNLGIHLTEFITALPISSTGNKHITWDNSDNANFKDFYLDYFANDSTVDWYLSVWHKNFALRYSVYSWMAFSGGLKTVEVLLLRNINIVDLLCPLCHDFNETTNHLFFECLYSFNVLTRLMPTFRNFLLHPNIYQAFEHVSALETASNVKNGILLLLNATVYYLWMERNNRRFNSKFLCASTLAKHISRAVASTAFSVVLSVVAVTVIQTILARPVYATVQAAAQTGGRLFRTEFLSSAWTGFFAGCLHTLSGPDHLAALAPLSIGRTRIESAIVGALWGCGHDAGQMIFGLLFLLLKDRLRIEVIRTWGTRVVGITLLIIGAMGIKEASEVATPCVAHENGECDVSIVETLESTSSARKKIGFATFATGIVHGLQPDALMMILPALALPSRLAGAAFLGMFLVGTVFAMGTYTVFIGSCSQALKGRVPRITEKLTWAASLLAIFMGLAILISQLFGFSLY</sequence>
<name>A0ABD0US92_DENTH</name>
<feature type="transmembrane region" description="Helical" evidence="1">
    <location>
        <begin position="596"/>
        <end position="620"/>
    </location>
</feature>
<dbReference type="Proteomes" id="UP001552299">
    <property type="component" value="Unassembled WGS sequence"/>
</dbReference>
<evidence type="ECO:0000259" key="2">
    <source>
        <dbReference type="Pfam" id="PF13966"/>
    </source>
</evidence>
<accession>A0ABD0US92</accession>
<evidence type="ECO:0000313" key="3">
    <source>
        <dbReference type="EMBL" id="KAL0913267.1"/>
    </source>
</evidence>
<protein>
    <recommendedName>
        <fullName evidence="2">Reverse transcriptase zinc-binding domain-containing protein</fullName>
    </recommendedName>
</protein>
<feature type="transmembrane region" description="Helical" evidence="1">
    <location>
        <begin position="716"/>
        <end position="739"/>
    </location>
</feature>
<dbReference type="AlphaFoldDB" id="A0ABD0US92"/>
<feature type="transmembrane region" description="Helical" evidence="1">
    <location>
        <begin position="632"/>
        <end position="649"/>
    </location>
</feature>
<dbReference type="InterPro" id="IPR026960">
    <property type="entry name" value="RVT-Znf"/>
</dbReference>
<evidence type="ECO:0000256" key="1">
    <source>
        <dbReference type="SAM" id="Phobius"/>
    </source>
</evidence>
<keyword evidence="1" id="KW-0812">Transmembrane</keyword>